<dbReference type="RefSeq" id="XP_043004452.1">
    <property type="nucleotide sequence ID" value="XM_043157086.1"/>
</dbReference>
<protein>
    <submittedName>
        <fullName evidence="1">Uncharacterized protein</fullName>
    </submittedName>
</protein>
<dbReference type="EMBL" id="CM032188">
    <property type="protein sequence ID" value="KAG7087981.1"/>
    <property type="molecule type" value="Genomic_DNA"/>
</dbReference>
<dbReference type="Proteomes" id="UP001049176">
    <property type="component" value="Chromosome 8"/>
</dbReference>
<comment type="caution">
    <text evidence="1">The sequence shown here is derived from an EMBL/GenBank/DDBJ whole genome shotgun (WGS) entry which is preliminary data.</text>
</comment>
<gene>
    <name evidence="1" type="ORF">E1B28_012021</name>
</gene>
<name>A0A9P7RRL8_9AGAR</name>
<proteinExistence type="predicted"/>
<dbReference type="KEGG" id="more:E1B28_012021"/>
<dbReference type="GeneID" id="66081096"/>
<dbReference type="AlphaFoldDB" id="A0A9P7RRL8"/>
<accession>A0A9P7RRL8</accession>
<evidence type="ECO:0000313" key="2">
    <source>
        <dbReference type="Proteomes" id="UP001049176"/>
    </source>
</evidence>
<organism evidence="1 2">
    <name type="scientific">Marasmius oreades</name>
    <name type="common">fairy-ring Marasmius</name>
    <dbReference type="NCBI Taxonomy" id="181124"/>
    <lineage>
        <taxon>Eukaryota</taxon>
        <taxon>Fungi</taxon>
        <taxon>Dikarya</taxon>
        <taxon>Basidiomycota</taxon>
        <taxon>Agaricomycotina</taxon>
        <taxon>Agaricomycetes</taxon>
        <taxon>Agaricomycetidae</taxon>
        <taxon>Agaricales</taxon>
        <taxon>Marasmiineae</taxon>
        <taxon>Marasmiaceae</taxon>
        <taxon>Marasmius</taxon>
    </lineage>
</organism>
<keyword evidence="2" id="KW-1185">Reference proteome</keyword>
<sequence>MEIVGKLIAYGVHGLNHDPHTLLFMRPRPLLQKPGTRLRRIDMRKSFGLPGFVDSQIRRCRTGNEDEGQLWVLSLVTQLCSSVCFVVGLVRSVFSNVCAYHCLSSGIDVVRLPVSTVPVYSFDEMGTFLILIPLRISNDMEY</sequence>
<evidence type="ECO:0000313" key="1">
    <source>
        <dbReference type="EMBL" id="KAG7087981.1"/>
    </source>
</evidence>
<reference evidence="1" key="1">
    <citation type="journal article" date="2021" name="Genome Biol. Evol.">
        <title>The assembled and annotated genome of the fairy-ring fungus Marasmius oreades.</title>
        <authorList>
            <person name="Hiltunen M."/>
            <person name="Ament-Velasquez S.L."/>
            <person name="Johannesson H."/>
        </authorList>
    </citation>
    <scope>NUCLEOTIDE SEQUENCE</scope>
    <source>
        <strain evidence="1">03SP1</strain>
    </source>
</reference>